<evidence type="ECO:0000259" key="2">
    <source>
        <dbReference type="Pfam" id="PF08387"/>
    </source>
</evidence>
<dbReference type="SUPFAM" id="SSF52047">
    <property type="entry name" value="RNI-like"/>
    <property type="match status" value="1"/>
</dbReference>
<dbReference type="EMBL" id="CM029037">
    <property type="protein sequence ID" value="KAG2658245.1"/>
    <property type="molecule type" value="Genomic_DNA"/>
</dbReference>
<feature type="non-terminal residue" evidence="4">
    <location>
        <position position="1"/>
    </location>
</feature>
<comment type="caution">
    <text evidence="4">The sequence shown here is derived from an EMBL/GenBank/DDBJ whole genome shotgun (WGS) entry which is preliminary data.</text>
</comment>
<dbReference type="Pfam" id="PF24758">
    <property type="entry name" value="LRR_At5g56370"/>
    <property type="match status" value="1"/>
</dbReference>
<evidence type="ECO:0000259" key="3">
    <source>
        <dbReference type="Pfam" id="PF24758"/>
    </source>
</evidence>
<dbReference type="Pfam" id="PF08387">
    <property type="entry name" value="FBD"/>
    <property type="match status" value="1"/>
</dbReference>
<evidence type="ECO:0000313" key="4">
    <source>
        <dbReference type="EMBL" id="KAG2658245.1"/>
    </source>
</evidence>
<keyword evidence="5" id="KW-1185">Reference proteome</keyword>
<dbReference type="InterPro" id="IPR006566">
    <property type="entry name" value="FBD"/>
</dbReference>
<dbReference type="PANTHER" id="PTHR32141:SF40">
    <property type="entry name" value="OS06G0492900 PROTEIN"/>
    <property type="match status" value="1"/>
</dbReference>
<feature type="compositionally biased region" description="Pro residues" evidence="1">
    <location>
        <begin position="17"/>
        <end position="33"/>
    </location>
</feature>
<gene>
    <name evidence="4" type="ORF">PVAP13_1KG213400</name>
</gene>
<protein>
    <recommendedName>
        <fullName evidence="6">FBD domain-containing protein</fullName>
    </recommendedName>
</protein>
<dbReference type="AlphaFoldDB" id="A0A8T0XG25"/>
<accession>A0A8T0XG25</accession>
<evidence type="ECO:0000313" key="5">
    <source>
        <dbReference type="Proteomes" id="UP000823388"/>
    </source>
</evidence>
<evidence type="ECO:0000256" key="1">
    <source>
        <dbReference type="SAM" id="MobiDB-lite"/>
    </source>
</evidence>
<feature type="compositionally biased region" description="Low complexity" evidence="1">
    <location>
        <begin position="121"/>
        <end position="134"/>
    </location>
</feature>
<evidence type="ECO:0008006" key="6">
    <source>
        <dbReference type="Google" id="ProtNLM"/>
    </source>
</evidence>
<feature type="compositionally biased region" description="Low complexity" evidence="1">
    <location>
        <begin position="34"/>
        <end position="87"/>
    </location>
</feature>
<dbReference type="PANTHER" id="PTHR32141">
    <property type="match status" value="1"/>
</dbReference>
<sequence>WTTSCWVLPRTSSPTSPTRPPPPPPLSPVPSPRGPLTGSTASAASPPGSSATLSPASPSRTPRARPSSPLNGAASGTRRRSSSSTPTSSPPPPSGSAAATSRSASALTRVASPTRCPPSSPRTQAPSAASTSSAVGTPMETHRDEIALWLQHLSAKAVQELIFVNRATTIDNEAHLPATLFRCTLLTKLYIGFWWFPETATLPRSVAFPYLRELGLFSLVMKEEDLAFVLNRCPVLEKLLIVGSRWPVCLRVRSHSLRLVEVCQGLVPEITVLHAPRLERLLLWQAWGGDDLCNMSSKIMIVHAPKLCFLGFLVPGMHKLEIGNTIIKAQTKASPNTTVLSVQMLAVQVKLGTRIEARMLPSFLRCFPNVETLYIQSENDDLKFWGPQCTGAGKLNLKFWKEAGSIECVQRHIKKVVLREFRGTRSELDFLKFIAEQAQVLEKMVIVLTHGHSPSDPVGTNLRTKMASAKWANARCELMVFQTPFHQEGTAWCYLAAFDLSNPNPFDVSKCLDGKCQSH</sequence>
<feature type="domain" description="FBD" evidence="2">
    <location>
        <begin position="404"/>
        <end position="446"/>
    </location>
</feature>
<organism evidence="4 5">
    <name type="scientific">Panicum virgatum</name>
    <name type="common">Blackwell switchgrass</name>
    <dbReference type="NCBI Taxonomy" id="38727"/>
    <lineage>
        <taxon>Eukaryota</taxon>
        <taxon>Viridiplantae</taxon>
        <taxon>Streptophyta</taxon>
        <taxon>Embryophyta</taxon>
        <taxon>Tracheophyta</taxon>
        <taxon>Spermatophyta</taxon>
        <taxon>Magnoliopsida</taxon>
        <taxon>Liliopsida</taxon>
        <taxon>Poales</taxon>
        <taxon>Poaceae</taxon>
        <taxon>PACMAD clade</taxon>
        <taxon>Panicoideae</taxon>
        <taxon>Panicodae</taxon>
        <taxon>Paniceae</taxon>
        <taxon>Panicinae</taxon>
        <taxon>Panicum</taxon>
        <taxon>Panicum sect. Hiantes</taxon>
    </lineage>
</organism>
<feature type="region of interest" description="Disordered" evidence="1">
    <location>
        <begin position="1"/>
        <end position="137"/>
    </location>
</feature>
<feature type="compositionally biased region" description="Low complexity" evidence="1">
    <location>
        <begin position="95"/>
        <end position="114"/>
    </location>
</feature>
<dbReference type="Proteomes" id="UP000823388">
    <property type="component" value="Chromosome 1K"/>
</dbReference>
<feature type="domain" description="F-box/LRR-repeat protein 15/At3g58940/PEG3-like LRR" evidence="3">
    <location>
        <begin position="147"/>
        <end position="375"/>
    </location>
</feature>
<reference evidence="4" key="1">
    <citation type="submission" date="2020-05" db="EMBL/GenBank/DDBJ databases">
        <title>WGS assembly of Panicum virgatum.</title>
        <authorList>
            <person name="Lovell J.T."/>
            <person name="Jenkins J."/>
            <person name="Shu S."/>
            <person name="Juenger T.E."/>
            <person name="Schmutz J."/>
        </authorList>
    </citation>
    <scope>NUCLEOTIDE SEQUENCE</scope>
    <source>
        <strain evidence="4">AP13</strain>
    </source>
</reference>
<proteinExistence type="predicted"/>
<name>A0A8T0XG25_PANVG</name>
<dbReference type="InterPro" id="IPR055411">
    <property type="entry name" value="LRR_FXL15/At3g58940/PEG3-like"/>
</dbReference>
<dbReference type="InterPro" id="IPR055302">
    <property type="entry name" value="F-box_dom-containing"/>
</dbReference>